<dbReference type="OrthoDB" id="2501483at2759"/>
<feature type="non-terminal residue" evidence="3">
    <location>
        <position position="1"/>
    </location>
</feature>
<keyword evidence="4" id="KW-1185">Reference proteome</keyword>
<dbReference type="AlphaFoldDB" id="A0A165IH59"/>
<feature type="non-terminal residue" evidence="3">
    <location>
        <position position="487"/>
    </location>
</feature>
<feature type="domain" description="CxC6 like cysteine cluster associated with KDZ" evidence="2">
    <location>
        <begin position="216"/>
        <end position="279"/>
    </location>
</feature>
<accession>A0A165IH59</accession>
<proteinExistence type="predicted"/>
<dbReference type="EMBL" id="KV423930">
    <property type="protein sequence ID" value="KZT60570.1"/>
    <property type="molecule type" value="Genomic_DNA"/>
</dbReference>
<evidence type="ECO:0000313" key="3">
    <source>
        <dbReference type="EMBL" id="KZT60570.1"/>
    </source>
</evidence>
<evidence type="ECO:0000259" key="1">
    <source>
        <dbReference type="Pfam" id="PF18718"/>
    </source>
</evidence>
<evidence type="ECO:0000259" key="2">
    <source>
        <dbReference type="Pfam" id="PF18721"/>
    </source>
</evidence>
<evidence type="ECO:0008006" key="5">
    <source>
        <dbReference type="Google" id="ProtNLM"/>
    </source>
</evidence>
<dbReference type="Pfam" id="PF18721">
    <property type="entry name" value="CxC6"/>
    <property type="match status" value="1"/>
</dbReference>
<dbReference type="InParanoid" id="A0A165IH59"/>
<reference evidence="3 4" key="1">
    <citation type="journal article" date="2016" name="Mol. Biol. Evol.">
        <title>Comparative Genomics of Early-Diverging Mushroom-Forming Fungi Provides Insights into the Origins of Lignocellulose Decay Capabilities.</title>
        <authorList>
            <person name="Nagy L.G."/>
            <person name="Riley R."/>
            <person name="Tritt A."/>
            <person name="Adam C."/>
            <person name="Daum C."/>
            <person name="Floudas D."/>
            <person name="Sun H."/>
            <person name="Yadav J.S."/>
            <person name="Pangilinan J."/>
            <person name="Larsson K.H."/>
            <person name="Matsuura K."/>
            <person name="Barry K."/>
            <person name="Labutti K."/>
            <person name="Kuo R."/>
            <person name="Ohm R.A."/>
            <person name="Bhattacharya S.S."/>
            <person name="Shirouzu T."/>
            <person name="Yoshinaga Y."/>
            <person name="Martin F.M."/>
            <person name="Grigoriev I.V."/>
            <person name="Hibbett D.S."/>
        </authorList>
    </citation>
    <scope>NUCLEOTIDE SEQUENCE [LARGE SCALE GENOMIC DNA]</scope>
    <source>
        <strain evidence="3 4">HHB12733</strain>
    </source>
</reference>
<dbReference type="InterPro" id="IPR040898">
    <property type="entry name" value="CxC6"/>
</dbReference>
<gene>
    <name evidence="3" type="ORF">CALCODRAFT_416579</name>
</gene>
<organism evidence="3 4">
    <name type="scientific">Calocera cornea HHB12733</name>
    <dbReference type="NCBI Taxonomy" id="1353952"/>
    <lineage>
        <taxon>Eukaryota</taxon>
        <taxon>Fungi</taxon>
        <taxon>Dikarya</taxon>
        <taxon>Basidiomycota</taxon>
        <taxon>Agaricomycotina</taxon>
        <taxon>Dacrymycetes</taxon>
        <taxon>Dacrymycetales</taxon>
        <taxon>Dacrymycetaceae</taxon>
        <taxon>Calocera</taxon>
    </lineage>
</organism>
<dbReference type="Proteomes" id="UP000076842">
    <property type="component" value="Unassembled WGS sequence"/>
</dbReference>
<dbReference type="STRING" id="1353952.A0A165IH59"/>
<sequence length="487" mass="56251">YPPTRICLNQDCPHLQTTGQAHRLHDPRRYMAALYTVGRGAFPVIVTSLRCRSCSSTYHLNYYCKTSIDHTEWRVYYEGVPSVIKVRQHALFESKLCQLFRSLTVHSHSSFTATSKVYNSTLSAPPQHGCDVPHLQPKDIATAFDLYALLLHHHEQRSRLQLPESAANEVDRLAVAMEDRNRFMAGTGQEYWAHACDLCQKHFIREGQEYTLSCAITDGVSIGRPCCSVHNCAKSLPNNRARYCELHEPLNHICAIEDCDQPVEQDMRTCSRPDHRQVELNYKAVGQSFNLLKTRLQRATEYIRGPELLEPDTEEQLIVRPCGVILSRGTFYGAEALSSVADFLMSVFPSRKSLPDVVFYDNNCQLHRYIADRPKLRHHFQDTALVVDIFHYKTKHSIADEYCGRHCNALVYPELFDEEKKTWTFNSSACEQTNAWINNYQSIVREMLPVRYEFFLDEVIKERNRHIVEELRKRGHMPHLVPSSELF</sequence>
<dbReference type="InterPro" id="IPR041539">
    <property type="entry name" value="CxC5"/>
</dbReference>
<dbReference type="Pfam" id="PF18718">
    <property type="entry name" value="CxC5"/>
    <property type="match status" value="1"/>
</dbReference>
<feature type="domain" description="CxC5 like cysteine cluster associated with KDZ" evidence="1">
    <location>
        <begin position="1"/>
        <end position="122"/>
    </location>
</feature>
<name>A0A165IH59_9BASI</name>
<protein>
    <recommendedName>
        <fullName evidence="5">CxC6 like cysteine cluster associated with KDZ domain-containing protein</fullName>
    </recommendedName>
</protein>
<evidence type="ECO:0000313" key="4">
    <source>
        <dbReference type="Proteomes" id="UP000076842"/>
    </source>
</evidence>